<keyword evidence="2" id="KW-1185">Reference proteome</keyword>
<comment type="caution">
    <text evidence="1">The sequence shown here is derived from an EMBL/GenBank/DDBJ whole genome shotgun (WGS) entry which is preliminary data.</text>
</comment>
<reference evidence="2" key="1">
    <citation type="journal article" date="2019" name="Int. J. Syst. Evol. Microbiol.">
        <title>The Global Catalogue of Microorganisms (GCM) 10K type strain sequencing project: providing services to taxonomists for standard genome sequencing and annotation.</title>
        <authorList>
            <consortium name="The Broad Institute Genomics Platform"/>
            <consortium name="The Broad Institute Genome Sequencing Center for Infectious Disease"/>
            <person name="Wu L."/>
            <person name="Ma J."/>
        </authorList>
    </citation>
    <scope>NUCLEOTIDE SEQUENCE [LARGE SCALE GENOMIC DNA]</scope>
    <source>
        <strain evidence="2">CGMCC 1.15407</strain>
    </source>
</reference>
<sequence>MAVLLLFPVLASTAYQKELKNYDHFKSIFHKTLSSCEADAPLISHDFVVRSGEVLVGEYDRHLPLYSIQELTKKSATDGLPQKFTILIYSYYLHAYPEEGAFIKEVTAYADHFHFEKTEIYQDKWVNIIQYNLQEDLSTFQNHGEYVMDYSLDPAYFGDQKSFQIAW</sequence>
<gene>
    <name evidence="1" type="ORF">GCM10011339_17350</name>
</gene>
<dbReference type="Proteomes" id="UP000647339">
    <property type="component" value="Unassembled WGS sequence"/>
</dbReference>
<dbReference type="EMBL" id="BMIU01000007">
    <property type="protein sequence ID" value="GGF29667.1"/>
    <property type="molecule type" value="Genomic_DNA"/>
</dbReference>
<name>A0ABQ1UXQ2_9BACT</name>
<protein>
    <submittedName>
        <fullName evidence="1">Uncharacterized protein</fullName>
    </submittedName>
</protein>
<accession>A0ABQ1UXQ2</accession>
<proteinExistence type="predicted"/>
<evidence type="ECO:0000313" key="2">
    <source>
        <dbReference type="Proteomes" id="UP000647339"/>
    </source>
</evidence>
<organism evidence="1 2">
    <name type="scientific">Echinicola rosea</name>
    <dbReference type="NCBI Taxonomy" id="1807691"/>
    <lineage>
        <taxon>Bacteria</taxon>
        <taxon>Pseudomonadati</taxon>
        <taxon>Bacteroidota</taxon>
        <taxon>Cytophagia</taxon>
        <taxon>Cytophagales</taxon>
        <taxon>Cyclobacteriaceae</taxon>
        <taxon>Echinicola</taxon>
    </lineage>
</organism>
<evidence type="ECO:0000313" key="1">
    <source>
        <dbReference type="EMBL" id="GGF29667.1"/>
    </source>
</evidence>